<name>A0A4C1UW19_EUMVA</name>
<dbReference type="Proteomes" id="UP000299102">
    <property type="component" value="Unassembled WGS sequence"/>
</dbReference>
<evidence type="ECO:0000313" key="1">
    <source>
        <dbReference type="EMBL" id="GBP30206.1"/>
    </source>
</evidence>
<proteinExistence type="predicted"/>
<sequence>MEKLADRGTRATRATPLPRRRAPAGHFSFLVRVRTMYSFLSVLLRIYWNHDAVWREESKARTGTKIEIRTGDAIEFGIAMVIECRVGIRIESSTRTETKNNTETELTAGTSLGLRARFFHSEDEETYVLAGKVAGKN</sequence>
<dbReference type="AlphaFoldDB" id="A0A4C1UW19"/>
<reference evidence="1 2" key="1">
    <citation type="journal article" date="2019" name="Commun. Biol.">
        <title>The bagworm genome reveals a unique fibroin gene that provides high tensile strength.</title>
        <authorList>
            <person name="Kono N."/>
            <person name="Nakamura H."/>
            <person name="Ohtoshi R."/>
            <person name="Tomita M."/>
            <person name="Numata K."/>
            <person name="Arakawa K."/>
        </authorList>
    </citation>
    <scope>NUCLEOTIDE SEQUENCE [LARGE SCALE GENOMIC DNA]</scope>
</reference>
<accession>A0A4C1UW19</accession>
<keyword evidence="2" id="KW-1185">Reference proteome</keyword>
<comment type="caution">
    <text evidence="1">The sequence shown here is derived from an EMBL/GenBank/DDBJ whole genome shotgun (WGS) entry which is preliminary data.</text>
</comment>
<evidence type="ECO:0000313" key="2">
    <source>
        <dbReference type="Proteomes" id="UP000299102"/>
    </source>
</evidence>
<protein>
    <submittedName>
        <fullName evidence="1">Uncharacterized protein</fullName>
    </submittedName>
</protein>
<dbReference type="EMBL" id="BGZK01000230">
    <property type="protein sequence ID" value="GBP30206.1"/>
    <property type="molecule type" value="Genomic_DNA"/>
</dbReference>
<organism evidence="1 2">
    <name type="scientific">Eumeta variegata</name>
    <name type="common">Bagworm moth</name>
    <name type="synonym">Eumeta japonica</name>
    <dbReference type="NCBI Taxonomy" id="151549"/>
    <lineage>
        <taxon>Eukaryota</taxon>
        <taxon>Metazoa</taxon>
        <taxon>Ecdysozoa</taxon>
        <taxon>Arthropoda</taxon>
        <taxon>Hexapoda</taxon>
        <taxon>Insecta</taxon>
        <taxon>Pterygota</taxon>
        <taxon>Neoptera</taxon>
        <taxon>Endopterygota</taxon>
        <taxon>Lepidoptera</taxon>
        <taxon>Glossata</taxon>
        <taxon>Ditrysia</taxon>
        <taxon>Tineoidea</taxon>
        <taxon>Psychidae</taxon>
        <taxon>Oiketicinae</taxon>
        <taxon>Eumeta</taxon>
    </lineage>
</organism>
<gene>
    <name evidence="1" type="ORF">EVAR_94514_1</name>
</gene>